<name>A0A838WT26_9CORY</name>
<evidence type="ECO:0000313" key="3">
    <source>
        <dbReference type="Proteomes" id="UP000580709"/>
    </source>
</evidence>
<dbReference type="AlphaFoldDB" id="A0A838WT26"/>
<dbReference type="EMBL" id="JACEOR010000058">
    <property type="protein sequence ID" value="MBA4504003.1"/>
    <property type="molecule type" value="Genomic_DNA"/>
</dbReference>
<keyword evidence="3" id="KW-1185">Reference proteome</keyword>
<gene>
    <name evidence="2" type="ORF">H0H28_01355</name>
</gene>
<dbReference type="RefSeq" id="WP_006839002.1">
    <property type="nucleotide sequence ID" value="NZ_JACEOR010000058.1"/>
</dbReference>
<feature type="compositionally biased region" description="Acidic residues" evidence="1">
    <location>
        <begin position="21"/>
        <end position="33"/>
    </location>
</feature>
<feature type="region of interest" description="Disordered" evidence="1">
    <location>
        <begin position="12"/>
        <end position="35"/>
    </location>
</feature>
<dbReference type="Proteomes" id="UP000580709">
    <property type="component" value="Unassembled WGS sequence"/>
</dbReference>
<evidence type="ECO:0000256" key="1">
    <source>
        <dbReference type="SAM" id="MobiDB-lite"/>
    </source>
</evidence>
<accession>A0A838WT26</accession>
<organism evidence="2 3">
    <name type="scientific">Corynebacterium sanguinis</name>
    <dbReference type="NCBI Taxonomy" id="2594913"/>
    <lineage>
        <taxon>Bacteria</taxon>
        <taxon>Bacillati</taxon>
        <taxon>Actinomycetota</taxon>
        <taxon>Actinomycetes</taxon>
        <taxon>Mycobacteriales</taxon>
        <taxon>Corynebacteriaceae</taxon>
        <taxon>Corynebacterium</taxon>
    </lineage>
</organism>
<comment type="caution">
    <text evidence="2">The sequence shown here is derived from an EMBL/GenBank/DDBJ whole genome shotgun (WGS) entry which is preliminary data.</text>
</comment>
<evidence type="ECO:0000313" key="2">
    <source>
        <dbReference type="EMBL" id="MBA4504003.1"/>
    </source>
</evidence>
<protein>
    <submittedName>
        <fullName evidence="2">Uncharacterized protein</fullName>
    </submittedName>
</protein>
<reference evidence="2 3" key="1">
    <citation type="submission" date="2020-07" db="EMBL/GenBank/DDBJ databases">
        <authorList>
            <person name="Khare M."/>
        </authorList>
    </citation>
    <scope>NUCLEOTIDE SEQUENCE [LARGE SCALE GENOMIC DNA]</scope>
    <source>
        <strain evidence="2 3">P8776</strain>
    </source>
</reference>
<proteinExistence type="predicted"/>
<sequence>MLVLGHLIGADQQHSPKASASDDDVAVNADDGDRDTAWEMTERSIRSMVENGQIFLPVTLSSVASMFHA</sequence>